<feature type="domain" description="Halobacterial output" evidence="1">
    <location>
        <begin position="10"/>
        <end position="81"/>
    </location>
</feature>
<name>A0A4D6HH93_9EURY</name>
<organism evidence="2 3">
    <name type="scientific">Natronorubrum bangense</name>
    <dbReference type="NCBI Taxonomy" id="61858"/>
    <lineage>
        <taxon>Archaea</taxon>
        <taxon>Methanobacteriati</taxon>
        <taxon>Methanobacteriota</taxon>
        <taxon>Stenosarchaea group</taxon>
        <taxon>Halobacteria</taxon>
        <taxon>Halobacteriales</taxon>
        <taxon>Natrialbaceae</taxon>
        <taxon>Natronorubrum</taxon>
    </lineage>
</organism>
<dbReference type="KEGG" id="nbg:DV706_01880"/>
<gene>
    <name evidence="2" type="ORF">DV706_01880</name>
</gene>
<dbReference type="GeneID" id="39849976"/>
<dbReference type="EMBL" id="CP031305">
    <property type="protein sequence ID" value="QCC53339.1"/>
    <property type="molecule type" value="Genomic_DNA"/>
</dbReference>
<protein>
    <recommendedName>
        <fullName evidence="1">Halobacterial output domain-containing protein</fullName>
    </recommendedName>
</protein>
<dbReference type="Pfam" id="PF18545">
    <property type="entry name" value="HalOD1"/>
    <property type="match status" value="1"/>
</dbReference>
<dbReference type="RefSeq" id="WP_006068046.1">
    <property type="nucleotide sequence ID" value="NZ_CP031305.1"/>
</dbReference>
<dbReference type="Proteomes" id="UP000296822">
    <property type="component" value="Chromosome"/>
</dbReference>
<evidence type="ECO:0000259" key="1">
    <source>
        <dbReference type="Pfam" id="PF18545"/>
    </source>
</evidence>
<accession>A0A4D6HH93</accession>
<reference evidence="2 3" key="1">
    <citation type="journal article" date="2019" name="Nat. Commun.">
        <title>A new type of DNA phosphorothioation-based antiviral system in archaea.</title>
        <authorList>
            <person name="Xiong L."/>
            <person name="Liu S."/>
            <person name="Chen S."/>
            <person name="Xiao Y."/>
            <person name="Zhu B."/>
            <person name="Gao Y."/>
            <person name="Zhang Y."/>
            <person name="Chen B."/>
            <person name="Luo J."/>
            <person name="Deng Z."/>
            <person name="Chen X."/>
            <person name="Wang L."/>
            <person name="Chen S."/>
        </authorList>
    </citation>
    <scope>NUCLEOTIDE SEQUENCE [LARGE SCALE GENOMIC DNA]</scope>
    <source>
        <strain evidence="2 3">JCM 10635</strain>
    </source>
</reference>
<sequence length="83" mass="9140">MLEHESPEANASPSLRVIEAVADADNIDPASLEPPLYDVVDTNALDRLFEPTISGPTTRRGRVSFQYRGHEITVYASGRVDLE</sequence>
<evidence type="ECO:0000313" key="3">
    <source>
        <dbReference type="Proteomes" id="UP000296822"/>
    </source>
</evidence>
<evidence type="ECO:0000313" key="2">
    <source>
        <dbReference type="EMBL" id="QCC53339.1"/>
    </source>
</evidence>
<proteinExistence type="predicted"/>
<dbReference type="InterPro" id="IPR040624">
    <property type="entry name" value="HalOD1"/>
</dbReference>
<dbReference type="AlphaFoldDB" id="A0A4D6HH93"/>